<reference evidence="1" key="1">
    <citation type="journal article" date="2013" name="Genome Biol.">
        <title>Reference genomes and transcriptomes of Nicotiana sylvestris and Nicotiana tomentosiformis.</title>
        <authorList>
            <person name="Sierro N."/>
            <person name="Battey J.N."/>
            <person name="Ouadi S."/>
            <person name="Bovet L."/>
            <person name="Goepfert S."/>
            <person name="Bakaher N."/>
            <person name="Peitsch M.C."/>
            <person name="Ivanov N.V."/>
        </authorList>
    </citation>
    <scope>NUCLEOTIDE SEQUENCE [LARGE SCALE GENOMIC DNA]</scope>
</reference>
<evidence type="ECO:0000313" key="1">
    <source>
        <dbReference type="Proteomes" id="UP000189701"/>
    </source>
</evidence>
<protein>
    <submittedName>
        <fullName evidence="2">Uncharacterized protein LOC104242942</fullName>
    </submittedName>
</protein>
<name>A0A1U7XWG0_NICSY</name>
<organism evidence="1 2">
    <name type="scientific">Nicotiana sylvestris</name>
    <name type="common">Wood tobacco</name>
    <name type="synonym">South American tobacco</name>
    <dbReference type="NCBI Taxonomy" id="4096"/>
    <lineage>
        <taxon>Eukaryota</taxon>
        <taxon>Viridiplantae</taxon>
        <taxon>Streptophyta</taxon>
        <taxon>Embryophyta</taxon>
        <taxon>Tracheophyta</taxon>
        <taxon>Spermatophyta</taxon>
        <taxon>Magnoliopsida</taxon>
        <taxon>eudicotyledons</taxon>
        <taxon>Gunneridae</taxon>
        <taxon>Pentapetalae</taxon>
        <taxon>asterids</taxon>
        <taxon>lamiids</taxon>
        <taxon>Solanales</taxon>
        <taxon>Solanaceae</taxon>
        <taxon>Nicotianoideae</taxon>
        <taxon>Nicotianeae</taxon>
        <taxon>Nicotiana</taxon>
    </lineage>
</organism>
<reference evidence="2" key="2">
    <citation type="submission" date="2025-08" db="UniProtKB">
        <authorList>
            <consortium name="RefSeq"/>
        </authorList>
    </citation>
    <scope>IDENTIFICATION</scope>
    <source>
        <tissue evidence="2">Leaf</tissue>
    </source>
</reference>
<proteinExistence type="predicted"/>
<gene>
    <name evidence="2" type="primary">LOC104242942</name>
</gene>
<evidence type="ECO:0000313" key="2">
    <source>
        <dbReference type="RefSeq" id="XP_009796357.1"/>
    </source>
</evidence>
<accession>A0A1U7XWG0</accession>
<dbReference type="AlphaFoldDB" id="A0A1U7XWG0"/>
<sequence>MGGVHDYFVALTLIKDLNWAGSLFSSLDDSCATEVLYSYVCKIRINHGSIDLTLPHLEKIIFMSSTLLRNGSICSYQLPKTTSTGSRKSELVILTKFALCGNI</sequence>
<keyword evidence="1" id="KW-1185">Reference proteome</keyword>
<dbReference type="RefSeq" id="XP_009796357.1">
    <property type="nucleotide sequence ID" value="XM_009798055.1"/>
</dbReference>
<dbReference type="Proteomes" id="UP000189701">
    <property type="component" value="Unplaced"/>
</dbReference>